<comment type="caution">
    <text evidence="1">The sequence shown here is derived from an EMBL/GenBank/DDBJ whole genome shotgun (WGS) entry which is preliminary data.</text>
</comment>
<evidence type="ECO:0000313" key="1">
    <source>
        <dbReference type="EMBL" id="TGN10346.1"/>
    </source>
</evidence>
<evidence type="ECO:0000313" key="2">
    <source>
        <dbReference type="Proteomes" id="UP000298264"/>
    </source>
</evidence>
<gene>
    <name evidence="1" type="ORF">EHS11_08565</name>
</gene>
<dbReference type="OrthoDB" id="9800461at2"/>
<dbReference type="Proteomes" id="UP000298264">
    <property type="component" value="Unassembled WGS sequence"/>
</dbReference>
<proteinExistence type="predicted"/>
<dbReference type="RefSeq" id="WP_135763983.1">
    <property type="nucleotide sequence ID" value="NZ_RQHV01000043.1"/>
</dbReference>
<protein>
    <submittedName>
        <fullName evidence="1">DUF3052 family protein</fullName>
    </submittedName>
</protein>
<dbReference type="EMBL" id="RQHV01000043">
    <property type="protein sequence ID" value="TGN10346.1"/>
    <property type="molecule type" value="Genomic_DNA"/>
</dbReference>
<organism evidence="1 2">
    <name type="scientific">Leptospira ilyithenensis</name>
    <dbReference type="NCBI Taxonomy" id="2484901"/>
    <lineage>
        <taxon>Bacteria</taxon>
        <taxon>Pseudomonadati</taxon>
        <taxon>Spirochaetota</taxon>
        <taxon>Spirochaetia</taxon>
        <taxon>Leptospirales</taxon>
        <taxon>Leptospiraceae</taxon>
        <taxon>Leptospira</taxon>
    </lineage>
</organism>
<dbReference type="AlphaFoldDB" id="A0A4R9LQG7"/>
<accession>A0A4R9LQG7</accession>
<dbReference type="Pfam" id="PF11253">
    <property type="entry name" value="DUF3052"/>
    <property type="match status" value="1"/>
</dbReference>
<name>A0A4R9LQG7_9LEPT</name>
<keyword evidence="2" id="KW-1185">Reference proteome</keyword>
<sequence length="133" mass="14912">MTAGYSGKTLGDKLGIKEGMNIFFHSLPNDVESDLSAYLSEVKVSKTLKGPLDYLHLFTKEKKELEKRFPELVSHLAEKGMIWISWPKGSSKVLTDINENTVREIGLSLGVVDVKVCAVSEVWSGLKFLRRKK</sequence>
<reference evidence="1" key="1">
    <citation type="journal article" date="2019" name="PLoS Negl. Trop. Dis.">
        <title>Revisiting the worldwide diversity of Leptospira species in the environment.</title>
        <authorList>
            <person name="Vincent A.T."/>
            <person name="Schiettekatte O."/>
            <person name="Bourhy P."/>
            <person name="Veyrier F.J."/>
            <person name="Picardeau M."/>
        </authorList>
    </citation>
    <scope>NUCLEOTIDE SEQUENCE [LARGE SCALE GENOMIC DNA]</scope>
    <source>
        <strain evidence="1">201400974</strain>
    </source>
</reference>
<dbReference type="InterPro" id="IPR021412">
    <property type="entry name" value="DUF3052"/>
</dbReference>